<dbReference type="EMBL" id="JADKPO010000065">
    <property type="protein sequence ID" value="MBF4770562.1"/>
    <property type="molecule type" value="Genomic_DNA"/>
</dbReference>
<proteinExistence type="predicted"/>
<dbReference type="PROSITE" id="PS50911">
    <property type="entry name" value="CHAP"/>
    <property type="match status" value="1"/>
</dbReference>
<accession>A0A930YKM1</accession>
<dbReference type="Gene3D" id="3.90.1720.10">
    <property type="entry name" value="endopeptidase domain like (from Nostoc punctiforme)"/>
    <property type="match status" value="1"/>
</dbReference>
<gene>
    <name evidence="2" type="ORF">ISU10_22555</name>
</gene>
<dbReference type="Pfam" id="PF05257">
    <property type="entry name" value="CHAP"/>
    <property type="match status" value="1"/>
</dbReference>
<organism evidence="2 3">
    <name type="scientific">Nocardioides agariphilus</name>
    <dbReference type="NCBI Taxonomy" id="433664"/>
    <lineage>
        <taxon>Bacteria</taxon>
        <taxon>Bacillati</taxon>
        <taxon>Actinomycetota</taxon>
        <taxon>Actinomycetes</taxon>
        <taxon>Propionibacteriales</taxon>
        <taxon>Nocardioidaceae</taxon>
        <taxon>Nocardioides</taxon>
    </lineage>
</organism>
<dbReference type="InterPro" id="IPR007921">
    <property type="entry name" value="CHAP_dom"/>
</dbReference>
<evidence type="ECO:0000313" key="2">
    <source>
        <dbReference type="EMBL" id="MBF4770562.1"/>
    </source>
</evidence>
<dbReference type="InterPro" id="IPR013783">
    <property type="entry name" value="Ig-like_fold"/>
</dbReference>
<protein>
    <submittedName>
        <fullName evidence="2">CHAP domain-containing protein</fullName>
    </submittedName>
</protein>
<dbReference type="SUPFAM" id="SSF54001">
    <property type="entry name" value="Cysteine proteinases"/>
    <property type="match status" value="1"/>
</dbReference>
<dbReference type="Proteomes" id="UP000660668">
    <property type="component" value="Unassembled WGS sequence"/>
</dbReference>
<comment type="caution">
    <text evidence="2">The sequence shown here is derived from an EMBL/GenBank/DDBJ whole genome shotgun (WGS) entry which is preliminary data.</text>
</comment>
<sequence length="736" mass="78150">MHVVRPNYAAITRAVRWTVLVLAVLLAMVVVLLAVVTAPARADGGKGPDQTGPDREAQLALQNAIDNGTATGTYVGPFGNEHWVGVFGTHVAAGYGYPYPAAPDCNEGSLGGGCSGDSRGFLQGQCTSWVAYRLAMRNGLSFSNWYAGQHWGNASEWAKVAKGIGHKPDKTPAIGSIGWYKRGHVSYVEDVYSNGTILISEMNTDGHNGFHFATVSPGMRSYPDKFIHLDDVVPVDTTPPTVPTDVRAAAHRGRTGVAWRPSSDAFGVVGYRVFRNGVRLATVRGTSYLDRNPLSGVTAVYDVVAFDGAGHVSSPGRVTVQPGTEGADRAWVSTAAGPAMCGRMGNDRHQRLGCRLLTDSGWRGVELDRTTAWGEISSRAFLPSPDGTVSYCREISRAASMLACTALDPDAGEWGLDRTSGSTPHLVSDATWVTTASGPARCGLTGAARHPSATCTALGTEGWRTATTSSTVNAGSQIGRAFLADSDGSISWCRWLPEKKGARSACISLDPLTMTWGSDSISGRLKAGAPAYPTWVGANAGPASCWSPARDRRGGCRVLTSTGWRNVALPKKATAGERGSTAFITDRSGEVTWCRIAWGKAACAQLSADGTFWLRARATRTVRKLQHDGRTWTRLANGPALCGRAGTAKQPRVACQVLTDAGWRTTTSQTVSWGSPGYRAFVPSGAGAAYCRTMPAGRKGHKTKQGEKVSCTPMTKHEWGVTRTSQRVRLALPDSI</sequence>
<name>A0A930YKM1_9ACTN</name>
<evidence type="ECO:0000259" key="1">
    <source>
        <dbReference type="PROSITE" id="PS50911"/>
    </source>
</evidence>
<evidence type="ECO:0000313" key="3">
    <source>
        <dbReference type="Proteomes" id="UP000660668"/>
    </source>
</evidence>
<dbReference type="Gene3D" id="2.60.40.10">
    <property type="entry name" value="Immunoglobulins"/>
    <property type="match status" value="1"/>
</dbReference>
<feature type="domain" description="Peptidase C51" evidence="1">
    <location>
        <begin position="101"/>
        <end position="228"/>
    </location>
</feature>
<dbReference type="InterPro" id="IPR038765">
    <property type="entry name" value="Papain-like_cys_pep_sf"/>
</dbReference>
<keyword evidence="3" id="KW-1185">Reference proteome</keyword>
<dbReference type="AlphaFoldDB" id="A0A930YKM1"/>
<dbReference type="RefSeq" id="WP_194698706.1">
    <property type="nucleotide sequence ID" value="NZ_JADKPO010000065.1"/>
</dbReference>
<dbReference type="GO" id="GO:0005975">
    <property type="term" value="P:carbohydrate metabolic process"/>
    <property type="evidence" value="ECO:0007669"/>
    <property type="project" value="UniProtKB-ARBA"/>
</dbReference>
<reference evidence="2" key="1">
    <citation type="submission" date="2020-11" db="EMBL/GenBank/DDBJ databases">
        <title>Nocardioides cynanchi sp. nov., isolated from soil of rhizosphere of Cynanchum wilfordii.</title>
        <authorList>
            <person name="Lee J.-S."/>
            <person name="Suh M.K."/>
            <person name="Kim J.-S."/>
        </authorList>
    </citation>
    <scope>NUCLEOTIDE SEQUENCE</scope>
    <source>
        <strain evidence="2">KCTC 19276</strain>
    </source>
</reference>